<accession>A0A4Z0QJZ6</accession>
<dbReference type="RefSeq" id="WP_135394632.1">
    <property type="nucleotide sequence ID" value="NZ_SRMB01000001.1"/>
</dbReference>
<dbReference type="AlphaFoldDB" id="A0A4Z0QJZ6"/>
<dbReference type="Proteomes" id="UP000298471">
    <property type="component" value="Unassembled WGS sequence"/>
</dbReference>
<comment type="caution">
    <text evidence="1">The sequence shown here is derived from an EMBL/GenBank/DDBJ whole genome shotgun (WGS) entry which is preliminary data.</text>
</comment>
<sequence length="129" mass="14671">MEENRILLAATVFPSQEQTIVALPTDEKFQGAHNYEIHPMMRFENGAAVYGEGTHAITFVKRNEDGTWQPGVQTEQLLLLLKDRHNKLNNVFPSEDHDEFIAGIDKALAALERRVRERQGRGVMGELKK</sequence>
<keyword evidence="2" id="KW-1185">Reference proteome</keyword>
<dbReference type="EMBL" id="SRMB01000001">
    <property type="protein sequence ID" value="TGE29826.1"/>
    <property type="molecule type" value="Genomic_DNA"/>
</dbReference>
<evidence type="ECO:0000313" key="2">
    <source>
        <dbReference type="Proteomes" id="UP000298471"/>
    </source>
</evidence>
<organism evidence="1 2">
    <name type="scientific">Hymenobacter metallicola</name>
    <dbReference type="NCBI Taxonomy" id="2563114"/>
    <lineage>
        <taxon>Bacteria</taxon>
        <taxon>Pseudomonadati</taxon>
        <taxon>Bacteroidota</taxon>
        <taxon>Cytophagia</taxon>
        <taxon>Cytophagales</taxon>
        <taxon>Hymenobacteraceae</taxon>
        <taxon>Hymenobacter</taxon>
    </lineage>
</organism>
<protein>
    <submittedName>
        <fullName evidence="1">Uncharacterized protein</fullName>
    </submittedName>
</protein>
<proteinExistence type="predicted"/>
<name>A0A4Z0QJZ6_9BACT</name>
<reference evidence="1 2" key="1">
    <citation type="submission" date="2019-04" db="EMBL/GenBank/DDBJ databases">
        <authorList>
            <person name="Feng G."/>
            <person name="Zhang J."/>
            <person name="Zhu H."/>
        </authorList>
    </citation>
    <scope>NUCLEOTIDE SEQUENCE [LARGE SCALE GENOMIC DNA]</scope>
    <source>
        <strain evidence="1 2">9PBR-1</strain>
    </source>
</reference>
<gene>
    <name evidence="1" type="ORF">E5K02_10305</name>
</gene>
<evidence type="ECO:0000313" key="1">
    <source>
        <dbReference type="EMBL" id="TGE29826.1"/>
    </source>
</evidence>